<keyword evidence="1" id="KW-1185">Reference proteome</keyword>
<evidence type="ECO:0000313" key="2">
    <source>
        <dbReference type="WBParaSite" id="nRc.2.0.1.t46477-RA"/>
    </source>
</evidence>
<proteinExistence type="predicted"/>
<evidence type="ECO:0000313" key="1">
    <source>
        <dbReference type="Proteomes" id="UP000887565"/>
    </source>
</evidence>
<dbReference type="AlphaFoldDB" id="A0A915L6Q6"/>
<protein>
    <submittedName>
        <fullName evidence="2">Uncharacterized protein</fullName>
    </submittedName>
</protein>
<accession>A0A915L6Q6</accession>
<reference evidence="2" key="1">
    <citation type="submission" date="2022-11" db="UniProtKB">
        <authorList>
            <consortium name="WormBaseParasite"/>
        </authorList>
    </citation>
    <scope>IDENTIFICATION</scope>
</reference>
<organism evidence="1 2">
    <name type="scientific">Romanomermis culicivorax</name>
    <name type="common">Nematode worm</name>
    <dbReference type="NCBI Taxonomy" id="13658"/>
    <lineage>
        <taxon>Eukaryota</taxon>
        <taxon>Metazoa</taxon>
        <taxon>Ecdysozoa</taxon>
        <taxon>Nematoda</taxon>
        <taxon>Enoplea</taxon>
        <taxon>Dorylaimia</taxon>
        <taxon>Mermithida</taxon>
        <taxon>Mermithoidea</taxon>
        <taxon>Mermithidae</taxon>
        <taxon>Romanomermis</taxon>
    </lineage>
</organism>
<dbReference type="WBParaSite" id="nRc.2.0.1.t46477-RA">
    <property type="protein sequence ID" value="nRc.2.0.1.t46477-RA"/>
    <property type="gene ID" value="nRc.2.0.1.g46477"/>
</dbReference>
<sequence length="215" mass="24292">MRDGHCDHSAGIPTDSNLDTDRDWPMFRKSGRDRDFWTHARITKTILFNILYPPDDPTEFSLCIIESRDDSAAFVVAITDVGPTSCSTLLRISSYILEVDLILSFKAAVSAPLYGDKDPQLVEFVLKLDVLNVDADRDFSCCSNLAKESPASYILCSKSSFLRRMRDLKSFYFRIALIHEVCDVNVNASNIGITSLRRIFCLSDVKNYMIVAKKE</sequence>
<name>A0A915L6Q6_ROMCU</name>
<dbReference type="Proteomes" id="UP000887565">
    <property type="component" value="Unplaced"/>
</dbReference>